<dbReference type="AlphaFoldDB" id="A0A1E5GL69"/>
<gene>
    <name evidence="1" type="ORF">BCR21_00180</name>
</gene>
<evidence type="ECO:0000313" key="1">
    <source>
        <dbReference type="EMBL" id="OEG13446.1"/>
    </source>
</evidence>
<reference evidence="2" key="1">
    <citation type="submission" date="2016-09" db="EMBL/GenBank/DDBJ databases">
        <authorList>
            <person name="Gulvik C.A."/>
        </authorList>
    </citation>
    <scope>NUCLEOTIDE SEQUENCE [LARGE SCALE GENOMIC DNA]</scope>
    <source>
        <strain evidence="2">DSM 23328</strain>
    </source>
</reference>
<keyword evidence="2" id="KW-1185">Reference proteome</keyword>
<dbReference type="NCBIfam" id="TIGR04197">
    <property type="entry name" value="T7SS_SACOL2603"/>
    <property type="match status" value="1"/>
</dbReference>
<accession>A0A1E5GL69</accession>
<dbReference type="Proteomes" id="UP000094068">
    <property type="component" value="Unassembled WGS sequence"/>
</dbReference>
<name>A0A1E5GL69_9ENTE</name>
<dbReference type="RefSeq" id="WP_069644514.1">
    <property type="nucleotide sequence ID" value="NZ_MIJZ01000001.1"/>
</dbReference>
<dbReference type="OrthoDB" id="2194772at2"/>
<dbReference type="STRING" id="903984.BCR21_00180"/>
<organism evidence="1 2">
    <name type="scientific">Enterococcus ureasiticus</name>
    <dbReference type="NCBI Taxonomy" id="903984"/>
    <lineage>
        <taxon>Bacteria</taxon>
        <taxon>Bacillati</taxon>
        <taxon>Bacillota</taxon>
        <taxon>Bacilli</taxon>
        <taxon>Lactobacillales</taxon>
        <taxon>Enterococcaceae</taxon>
        <taxon>Enterococcus</taxon>
    </lineage>
</organism>
<evidence type="ECO:0008006" key="3">
    <source>
        <dbReference type="Google" id="ProtNLM"/>
    </source>
</evidence>
<comment type="caution">
    <text evidence="1">The sequence shown here is derived from an EMBL/GenBank/DDBJ whole genome shotgun (WGS) entry which is preliminary data.</text>
</comment>
<dbReference type="EMBL" id="MIJZ01000001">
    <property type="protein sequence ID" value="OEG13446.1"/>
    <property type="molecule type" value="Genomic_DNA"/>
</dbReference>
<dbReference type="InterPro" id="IPR021477">
    <property type="entry name" value="TVIIS_effector_SACOL2603_fam"/>
</dbReference>
<evidence type="ECO:0000313" key="2">
    <source>
        <dbReference type="Proteomes" id="UP000094068"/>
    </source>
</evidence>
<protein>
    <recommendedName>
        <fullName evidence="3">Type VII secretion effector</fullName>
    </recommendedName>
</protein>
<sequence length="96" mass="9857">MSINSNSSIASGISASFSQSASSLNSISVSVSAFRTNVSGNAPAVQSLNNYQQGLGALSTSVVSSGDNIHSVAKEFERIDQNIAQLTKFNLPGGFS</sequence>
<proteinExistence type="predicted"/>